<dbReference type="GO" id="GO:0006744">
    <property type="term" value="P:ubiquinone biosynthetic process"/>
    <property type="evidence" value="ECO:0007669"/>
    <property type="project" value="UniProtKB-UniRule"/>
</dbReference>
<dbReference type="GO" id="GO:0008813">
    <property type="term" value="F:chorismate lyase activity"/>
    <property type="evidence" value="ECO:0007669"/>
    <property type="project" value="UniProtKB-UniRule"/>
</dbReference>
<dbReference type="PANTHER" id="PTHR38683:SF1">
    <property type="entry name" value="CHORISMATE PYRUVATE-LYASE"/>
    <property type="match status" value="1"/>
</dbReference>
<feature type="binding site" evidence="4">
    <location>
        <position position="181"/>
    </location>
    <ligand>
        <name>substrate</name>
    </ligand>
</feature>
<dbReference type="EC" id="4.1.3.40" evidence="4"/>
<keyword evidence="3 4" id="KW-0456">Lyase</keyword>
<comment type="subcellular location">
    <subcellularLocation>
        <location evidence="4">Cytoplasm</location>
    </subcellularLocation>
</comment>
<comment type="caution">
    <text evidence="4">Lacks conserved residue(s) required for the propagation of feature annotation.</text>
</comment>
<comment type="function">
    <text evidence="4">Removes the pyruvyl group from chorismate, with concomitant aromatization of the ring, to provide 4-hydroxybenzoate (4HB) for the ubiquinone pathway.</text>
</comment>
<comment type="similarity">
    <text evidence="4">Belongs to the UbiC family.</text>
</comment>
<protein>
    <recommendedName>
        <fullName evidence="4">Probable chorismate pyruvate-lyase</fullName>
        <shortName evidence="4">CL</shortName>
        <shortName evidence="4">CPL</shortName>
        <ecNumber evidence="4">4.1.3.40</ecNumber>
    </recommendedName>
</protein>
<dbReference type="GO" id="GO:0005829">
    <property type="term" value="C:cytosol"/>
    <property type="evidence" value="ECO:0007669"/>
    <property type="project" value="TreeGrafter"/>
</dbReference>
<evidence type="ECO:0000313" key="6">
    <source>
        <dbReference type="Proteomes" id="UP000654401"/>
    </source>
</evidence>
<dbReference type="Pfam" id="PF04345">
    <property type="entry name" value="Chor_lyase"/>
    <property type="match status" value="1"/>
</dbReference>
<dbReference type="Gene3D" id="3.40.1410.10">
    <property type="entry name" value="Chorismate lyase-like"/>
    <property type="match status" value="1"/>
</dbReference>
<dbReference type="HAMAP" id="MF_01632">
    <property type="entry name" value="UbiC"/>
    <property type="match status" value="1"/>
</dbReference>
<dbReference type="Proteomes" id="UP000654401">
    <property type="component" value="Unassembled WGS sequence"/>
</dbReference>
<reference evidence="5 6" key="1">
    <citation type="submission" date="2020-08" db="EMBL/GenBank/DDBJ databases">
        <title>Bridging the membrane lipid divide: bacteria of the FCB group superphylum have the potential to synthesize archaeal ether lipids.</title>
        <authorList>
            <person name="Villanueva L."/>
            <person name="Von Meijenfeldt F.A.B."/>
            <person name="Westbye A.B."/>
            <person name="Yadav S."/>
            <person name="Hopmans E.C."/>
            <person name="Dutilh B.E."/>
            <person name="Sinninghe Damste J.S."/>
        </authorList>
    </citation>
    <scope>NUCLEOTIDE SEQUENCE [LARGE SCALE GENOMIC DNA]</scope>
    <source>
        <strain evidence="5">NIOZ-UU100</strain>
    </source>
</reference>
<dbReference type="PANTHER" id="PTHR38683">
    <property type="entry name" value="CHORISMATE PYRUVATE-LYASE"/>
    <property type="match status" value="1"/>
</dbReference>
<dbReference type="EMBL" id="JACNFK010000023">
    <property type="protein sequence ID" value="MBC8519447.1"/>
    <property type="molecule type" value="Genomic_DNA"/>
</dbReference>
<feature type="binding site" evidence="4">
    <location>
        <position position="122"/>
    </location>
    <ligand>
        <name>substrate</name>
    </ligand>
</feature>
<proteinExistence type="inferred from homology"/>
<evidence type="ECO:0000313" key="5">
    <source>
        <dbReference type="EMBL" id="MBC8519447.1"/>
    </source>
</evidence>
<accession>A0A8J6P7N9</accession>
<organism evidence="5 6">
    <name type="scientific">Candidatus Thiopontia autotrophica</name>
    <dbReference type="NCBI Taxonomy" id="2841688"/>
    <lineage>
        <taxon>Bacteria</taxon>
        <taxon>Pseudomonadati</taxon>
        <taxon>Pseudomonadota</taxon>
        <taxon>Gammaproteobacteria</taxon>
        <taxon>Candidatus Thiopontia</taxon>
    </lineage>
</organism>
<evidence type="ECO:0000256" key="1">
    <source>
        <dbReference type="ARBA" id="ARBA00022490"/>
    </source>
</evidence>
<evidence type="ECO:0000256" key="3">
    <source>
        <dbReference type="ARBA" id="ARBA00023239"/>
    </source>
</evidence>
<gene>
    <name evidence="4" type="primary">ubiC</name>
    <name evidence="5" type="ORF">H8D24_03445</name>
</gene>
<dbReference type="GO" id="GO:0042866">
    <property type="term" value="P:pyruvate biosynthetic process"/>
    <property type="evidence" value="ECO:0007669"/>
    <property type="project" value="UniProtKB-UniRule"/>
</dbReference>
<keyword evidence="1 4" id="KW-0963">Cytoplasm</keyword>
<dbReference type="UniPathway" id="UPA00232"/>
<feature type="binding site" evidence="4">
    <location>
        <position position="84"/>
    </location>
    <ligand>
        <name>substrate</name>
    </ligand>
</feature>
<keyword evidence="4" id="KW-0670">Pyruvate</keyword>
<evidence type="ECO:0000256" key="2">
    <source>
        <dbReference type="ARBA" id="ARBA00022688"/>
    </source>
</evidence>
<name>A0A8J6P7N9_9GAMM</name>
<dbReference type="InterPro" id="IPR007440">
    <property type="entry name" value="Chorismate--pyruvate_lyase"/>
</dbReference>
<evidence type="ECO:0000256" key="4">
    <source>
        <dbReference type="HAMAP-Rule" id="MF_01632"/>
    </source>
</evidence>
<dbReference type="SUPFAM" id="SSF64288">
    <property type="entry name" value="Chorismate lyase-like"/>
    <property type="match status" value="1"/>
</dbReference>
<keyword evidence="2 4" id="KW-0831">Ubiquinone biosynthesis</keyword>
<comment type="catalytic activity">
    <reaction evidence="4">
        <text>chorismate = 4-hydroxybenzoate + pyruvate</text>
        <dbReference type="Rhea" id="RHEA:16505"/>
        <dbReference type="ChEBI" id="CHEBI:15361"/>
        <dbReference type="ChEBI" id="CHEBI:17879"/>
        <dbReference type="ChEBI" id="CHEBI:29748"/>
        <dbReference type="EC" id="4.1.3.40"/>
    </reaction>
</comment>
<comment type="pathway">
    <text evidence="4">Cofactor biosynthesis; ubiquinone biosynthesis.</text>
</comment>
<dbReference type="InterPro" id="IPR028978">
    <property type="entry name" value="Chorismate_lyase_/UTRA_dom_sf"/>
</dbReference>
<dbReference type="AlphaFoldDB" id="A0A8J6P7N9"/>
<comment type="caution">
    <text evidence="5">The sequence shown here is derived from an EMBL/GenBank/DDBJ whole genome shotgun (WGS) entry which is preliminary data.</text>
</comment>
<sequence length="189" mass="21931">MRIIRYMNLPDREPHWVTENRLSLLNPDNQMRRHLVHSGSLTRKIVQSCSSQFRVDVVMQKFSAINHSERQLLGLRSGSTANVRSVLLYCGEHPWVFAHTVIPHYALKRSLRRLTQLGNRSLGAVLHSSRVMERSTVEYAELLPQHLLFQEAAECLNRKPASLWGRRILYQIDGDPLLVNEIFLPRFPN</sequence>